<dbReference type="Pfam" id="PF00535">
    <property type="entry name" value="Glycos_transf_2"/>
    <property type="match status" value="1"/>
</dbReference>
<keyword evidence="1" id="KW-0175">Coiled coil</keyword>
<evidence type="ECO:0000313" key="5">
    <source>
        <dbReference type="Proteomes" id="UP000279235"/>
    </source>
</evidence>
<evidence type="ECO:0000259" key="2">
    <source>
        <dbReference type="Pfam" id="PF00535"/>
    </source>
</evidence>
<dbReference type="AlphaFoldDB" id="A0A2X0R7F4"/>
<evidence type="ECO:0000256" key="1">
    <source>
        <dbReference type="SAM" id="Coils"/>
    </source>
</evidence>
<dbReference type="RefSeq" id="WP_010905203.1">
    <property type="nucleotide sequence ID" value="NZ_CP033606.1"/>
</dbReference>
<dbReference type="Gene3D" id="3.90.550.10">
    <property type="entry name" value="Spore Coat Polysaccharide Biosynthesis Protein SpsA, Chain A"/>
    <property type="match status" value="1"/>
</dbReference>
<dbReference type="Proteomes" id="UP000279235">
    <property type="component" value="Unassembled WGS sequence"/>
</dbReference>
<keyword evidence="3" id="KW-0328">Glycosyltransferase</keyword>
<dbReference type="EC" id="2.4.1.166" evidence="3"/>
<dbReference type="EMBL" id="OGTW02000047">
    <property type="protein sequence ID" value="SPS11267.1"/>
    <property type="molecule type" value="Genomic_DNA"/>
</dbReference>
<name>A0A2X0R7F4_9LACT</name>
<dbReference type="GO" id="GO:0047234">
    <property type="term" value="F:raffinose-raffinose alpha-galactotransferase activity"/>
    <property type="evidence" value="ECO:0007669"/>
    <property type="project" value="UniProtKB-EC"/>
</dbReference>
<reference evidence="5" key="2">
    <citation type="submission" date="2018-05" db="EMBL/GenBank/DDBJ databases">
        <authorList>
            <person name="Duru I."/>
        </authorList>
    </citation>
    <scope>NUCLEOTIDE SEQUENCE [LARGE SCALE GENOMIC DNA]</scope>
</reference>
<dbReference type="PANTHER" id="PTHR22916:SF3">
    <property type="entry name" value="UDP-GLCNAC:BETAGAL BETA-1,3-N-ACETYLGLUCOSAMINYLTRANSFERASE-LIKE PROTEIN 1"/>
    <property type="match status" value="1"/>
</dbReference>
<organism evidence="3">
    <name type="scientific">Lactococcus lactis</name>
    <dbReference type="NCBI Taxonomy" id="1358"/>
    <lineage>
        <taxon>Bacteria</taxon>
        <taxon>Bacillati</taxon>
        <taxon>Bacillota</taxon>
        <taxon>Bacilli</taxon>
        <taxon>Lactobacillales</taxon>
        <taxon>Streptococcaceae</taxon>
        <taxon>Lactococcus</taxon>
    </lineage>
</organism>
<feature type="domain" description="Glycosyltransferase 2-like" evidence="2">
    <location>
        <begin position="6"/>
        <end position="125"/>
    </location>
</feature>
<dbReference type="SUPFAM" id="SSF53448">
    <property type="entry name" value="Nucleotide-diphospho-sugar transferases"/>
    <property type="match status" value="1"/>
</dbReference>
<reference evidence="3" key="1">
    <citation type="submission" date="2018-01" db="EMBL/GenBank/DDBJ databases">
        <authorList>
            <person name="Gaut B.S."/>
            <person name="Morton B.R."/>
            <person name="Clegg M.T."/>
            <person name="Duvall M.R."/>
        </authorList>
    </citation>
    <scope>NUCLEOTIDE SEQUENCE</scope>
    <source>
        <strain evidence="3">Lactococcus lactis</strain>
    </source>
</reference>
<feature type="coiled-coil region" evidence="1">
    <location>
        <begin position="264"/>
        <end position="312"/>
    </location>
</feature>
<proteinExistence type="predicted"/>
<reference evidence="4" key="3">
    <citation type="submission" date="2018-05" db="EMBL/GenBank/DDBJ databases">
        <authorList>
            <person name="Lanie J.A."/>
            <person name="Ng W.-L."/>
            <person name="Kazmierczak K.M."/>
            <person name="Andrzejewski T.M."/>
            <person name="Davidsen T.M."/>
            <person name="Wayne K.J."/>
            <person name="Tettelin H."/>
            <person name="Glass J.I."/>
            <person name="Rusch D."/>
            <person name="Podicherti R."/>
            <person name="Tsui H.-C.T."/>
            <person name="Winkler M.E."/>
        </authorList>
    </citation>
    <scope>NUCLEOTIDE SEQUENCE</scope>
    <source>
        <strain evidence="4">Lactococcus lactis</strain>
    </source>
</reference>
<evidence type="ECO:0000313" key="3">
    <source>
        <dbReference type="EMBL" id="SPB25248.1"/>
    </source>
</evidence>
<sequence>MLDKISVVVTCHNHEAYIEQCLRSVFAQTYRNIELLVFNDGSTDQSGQVIEKILKESPFSETFYFSEENRGIVSIRNDALTKIKGDFLLFVDSDNYLDDQYIEILHQSLQEQNVDIAYCQLWDFVNSRQVLRDDLEFSLDKELEGNLIDMSSLVRVSKILNVRFDEQLNHKALEDYDFWLSLILINHAKPIFVKGIKLNYRVLNTSRTERGNWDKYYDSYFYLLEKHQTLLPKEVLKASQANVKIWLKSYLESDQQLTENILKIKEKDKHISNLQREIDLLKSLLAAKEDEIDKTKAELEEKKQEIDIIKNSKSYKFLQKLKGN</sequence>
<protein>
    <submittedName>
        <fullName evidence="3">Putative glycosyltransferase EpsJ</fullName>
        <ecNumber evidence="3">2.4.1.166</ecNumber>
    </submittedName>
</protein>
<dbReference type="PANTHER" id="PTHR22916">
    <property type="entry name" value="GLYCOSYLTRANSFERASE"/>
    <property type="match status" value="1"/>
</dbReference>
<accession>A0A2X0R7F4</accession>
<dbReference type="InterPro" id="IPR001173">
    <property type="entry name" value="Glyco_trans_2-like"/>
</dbReference>
<dbReference type="InterPro" id="IPR029044">
    <property type="entry name" value="Nucleotide-diphossugar_trans"/>
</dbReference>
<dbReference type="EMBL" id="OGTW01000047">
    <property type="protein sequence ID" value="SPB25248.1"/>
    <property type="molecule type" value="Genomic_DNA"/>
</dbReference>
<evidence type="ECO:0000313" key="4">
    <source>
        <dbReference type="EMBL" id="SPS11267.1"/>
    </source>
</evidence>
<dbReference type="CDD" id="cd00761">
    <property type="entry name" value="Glyco_tranf_GTA_type"/>
    <property type="match status" value="1"/>
</dbReference>
<keyword evidence="3" id="KW-0808">Transferase</keyword>
<gene>
    <name evidence="3" type="primary">epsJ_4</name>
    <name evidence="3" type="ORF">AMHIJAGA_01201</name>
</gene>